<feature type="region of interest" description="Disordered" evidence="1">
    <location>
        <begin position="16"/>
        <end position="82"/>
    </location>
</feature>
<accession>A0AAU9G729</accession>
<reference evidence="2 3" key="1">
    <citation type="submission" date="2024-02" db="EMBL/GenBank/DDBJ databases">
        <title>A chromosome-level genome assembly of Drosophila madeirensis, a fruit fly species endemic to Madeira island.</title>
        <authorList>
            <person name="Tomihara K."/>
            <person name="Llopart A."/>
            <person name="Yamamoto D."/>
        </authorList>
    </citation>
    <scope>NUCLEOTIDE SEQUENCE [LARGE SCALE GENOMIC DNA]</scope>
    <source>
        <strain evidence="2 3">RF1</strain>
    </source>
</reference>
<evidence type="ECO:0000313" key="3">
    <source>
        <dbReference type="Proteomes" id="UP001500889"/>
    </source>
</evidence>
<keyword evidence="3" id="KW-1185">Reference proteome</keyword>
<organism evidence="2 3">
    <name type="scientific">Drosophila madeirensis</name>
    <name type="common">Fruit fly</name>
    <dbReference type="NCBI Taxonomy" id="30013"/>
    <lineage>
        <taxon>Eukaryota</taxon>
        <taxon>Metazoa</taxon>
        <taxon>Ecdysozoa</taxon>
        <taxon>Arthropoda</taxon>
        <taxon>Hexapoda</taxon>
        <taxon>Insecta</taxon>
        <taxon>Pterygota</taxon>
        <taxon>Neoptera</taxon>
        <taxon>Endopterygota</taxon>
        <taxon>Diptera</taxon>
        <taxon>Brachycera</taxon>
        <taxon>Muscomorpha</taxon>
        <taxon>Ephydroidea</taxon>
        <taxon>Drosophilidae</taxon>
        <taxon>Drosophila</taxon>
        <taxon>Sophophora</taxon>
    </lineage>
</organism>
<feature type="compositionally biased region" description="Basic and acidic residues" evidence="1">
    <location>
        <begin position="21"/>
        <end position="46"/>
    </location>
</feature>
<feature type="region of interest" description="Disordered" evidence="1">
    <location>
        <begin position="125"/>
        <end position="148"/>
    </location>
</feature>
<feature type="compositionally biased region" description="Polar residues" evidence="1">
    <location>
        <begin position="56"/>
        <end position="77"/>
    </location>
</feature>
<dbReference type="AlphaFoldDB" id="A0AAU9G729"/>
<evidence type="ECO:0000313" key="2">
    <source>
        <dbReference type="EMBL" id="BFG03324.1"/>
    </source>
</evidence>
<evidence type="ECO:0000256" key="1">
    <source>
        <dbReference type="SAM" id="MobiDB-lite"/>
    </source>
</evidence>
<proteinExistence type="predicted"/>
<sequence>MRQHLTTFLEEQQRLMRRGRYASDPHSQRQAEWPSREGDEERRDGSPELQLLASPLVSSIGSTGTTMSPAVSPVNSETDSDVELMSWEEAPAKEEMLVEEELEEAWAREVEREERQVRAARLSKKLPAKAEDPAPECEVSEPARDADRVAEEQRVAEWRRRIAIAAAEEALRQRRMLEEVQEQARTLKERTRG</sequence>
<gene>
    <name evidence="2" type="ORF">DMAD_02612</name>
</gene>
<dbReference type="EMBL" id="AP029267">
    <property type="protein sequence ID" value="BFG03324.1"/>
    <property type="molecule type" value="Genomic_DNA"/>
</dbReference>
<protein>
    <submittedName>
        <fullName evidence="2">Tropomyosin-1</fullName>
    </submittedName>
</protein>
<dbReference type="Proteomes" id="UP001500889">
    <property type="component" value="Chromosome E"/>
</dbReference>
<name>A0AAU9G729_DROMD</name>